<dbReference type="InterPro" id="IPR050804">
    <property type="entry name" value="MCC"/>
</dbReference>
<keyword evidence="5" id="KW-1185">Reference proteome</keyword>
<dbReference type="STRING" id="4232.A0A251UPQ9"/>
<reference evidence="3" key="3">
    <citation type="submission" date="2020-06" db="EMBL/GenBank/DDBJ databases">
        <title>Helianthus annuus Genome sequencing and assembly Release 2.</title>
        <authorList>
            <person name="Gouzy J."/>
            <person name="Langlade N."/>
            <person name="Munos S."/>
        </authorList>
    </citation>
    <scope>NUCLEOTIDE SEQUENCE</scope>
    <source>
        <tissue evidence="3">Leaves</tissue>
    </source>
</reference>
<dbReference type="SUPFAM" id="SSF49599">
    <property type="entry name" value="TRAF domain-like"/>
    <property type="match status" value="1"/>
</dbReference>
<organism evidence="4 5">
    <name type="scientific">Helianthus annuus</name>
    <name type="common">Common sunflower</name>
    <dbReference type="NCBI Taxonomy" id="4232"/>
    <lineage>
        <taxon>Eukaryota</taxon>
        <taxon>Viridiplantae</taxon>
        <taxon>Streptophyta</taxon>
        <taxon>Embryophyta</taxon>
        <taxon>Tracheophyta</taxon>
        <taxon>Spermatophyta</taxon>
        <taxon>Magnoliopsida</taxon>
        <taxon>eudicotyledons</taxon>
        <taxon>Gunneridae</taxon>
        <taxon>Pentapetalae</taxon>
        <taxon>asterids</taxon>
        <taxon>campanulids</taxon>
        <taxon>Asterales</taxon>
        <taxon>Asteraceae</taxon>
        <taxon>Asteroideae</taxon>
        <taxon>Heliantheae alliance</taxon>
        <taxon>Heliantheae</taxon>
        <taxon>Helianthus</taxon>
    </lineage>
</organism>
<dbReference type="AlphaFoldDB" id="A0A251UPQ9"/>
<dbReference type="Proteomes" id="UP000215914">
    <property type="component" value="Chromosome 5"/>
</dbReference>
<dbReference type="EMBL" id="MNCJ02000320">
    <property type="protein sequence ID" value="KAF5805952.1"/>
    <property type="molecule type" value="Genomic_DNA"/>
</dbReference>
<dbReference type="FunCoup" id="A0A251UPQ9">
    <property type="interactions" value="533"/>
</dbReference>
<dbReference type="OMA" id="WSNFIPL"/>
<sequence length="149" mass="17055">MEETVDAPVVIDPPWAARFTWTIENFSKVTAKKLYSDAFFIGGYNWRLLVFPKGNTTDHLSMYLDAADSISLPHGWETYAQFSVSVVNRTHSESTIRKDSQHRFNALESDWGFTSFMPLSDLYDPSKGYLLNDTFIVEADVVVKKILYN</sequence>
<reference evidence="4" key="2">
    <citation type="submission" date="2017-02" db="EMBL/GenBank/DDBJ databases">
        <title>Sunflower complete genome.</title>
        <authorList>
            <person name="Langlade N."/>
            <person name="Munos S."/>
        </authorList>
    </citation>
    <scope>NUCLEOTIDE SEQUENCE [LARGE SCALE GENOMIC DNA]</scope>
    <source>
        <tissue evidence="4">Leaves</tissue>
    </source>
</reference>
<dbReference type="EMBL" id="CM007894">
    <property type="protein sequence ID" value="OTG25305.1"/>
    <property type="molecule type" value="Genomic_DNA"/>
</dbReference>
<dbReference type="InterPro" id="IPR008974">
    <property type="entry name" value="TRAF-like"/>
</dbReference>
<accession>A0A251UPQ9</accession>
<evidence type="ECO:0000313" key="4">
    <source>
        <dbReference type="EMBL" id="OTG25305.1"/>
    </source>
</evidence>
<dbReference type="PANTHER" id="PTHR46236:SF35">
    <property type="entry name" value="MATH DOMAIN-CONTAINING PROTEIN"/>
    <property type="match status" value="1"/>
</dbReference>
<evidence type="ECO:0000313" key="5">
    <source>
        <dbReference type="Proteomes" id="UP000215914"/>
    </source>
</evidence>
<dbReference type="Gene3D" id="2.60.210.10">
    <property type="entry name" value="Apoptosis, Tumor Necrosis Factor Receptor Associated Protein 2, Chain A"/>
    <property type="match status" value="1"/>
</dbReference>
<keyword evidence="1" id="KW-0175">Coiled coil</keyword>
<name>A0A251UPQ9_HELAN</name>
<dbReference type="PANTHER" id="PTHR46236">
    <property type="entry name" value="TRAF-LIKE SUPERFAMILY PROTEIN"/>
    <property type="match status" value="1"/>
</dbReference>
<proteinExistence type="predicted"/>
<evidence type="ECO:0000256" key="1">
    <source>
        <dbReference type="ARBA" id="ARBA00023054"/>
    </source>
</evidence>
<dbReference type="EC" id="3.4.19.12" evidence="3"/>
<dbReference type="GO" id="GO:0004843">
    <property type="term" value="F:cysteine-type deubiquitinase activity"/>
    <property type="evidence" value="ECO:0007669"/>
    <property type="project" value="UniProtKB-EC"/>
</dbReference>
<protein>
    <submittedName>
        <fullName evidence="4">Putative TRAF-like protein</fullName>
    </submittedName>
    <submittedName>
        <fullName evidence="3">Ubiquitinyl hydrolase 1</fullName>
        <ecNumber evidence="3">3.4.19.12</ecNumber>
    </submittedName>
</protein>
<dbReference type="Gramene" id="mRNA:HanXRQr2_Chr05g0215471">
    <property type="protein sequence ID" value="mRNA:HanXRQr2_Chr05g0215471"/>
    <property type="gene ID" value="HanXRQr2_Chr05g0215471"/>
</dbReference>
<dbReference type="Pfam" id="PF22486">
    <property type="entry name" value="MATH_2"/>
    <property type="match status" value="1"/>
</dbReference>
<dbReference type="InterPro" id="IPR002083">
    <property type="entry name" value="MATH/TRAF_dom"/>
</dbReference>
<evidence type="ECO:0000259" key="2">
    <source>
        <dbReference type="PROSITE" id="PS50144"/>
    </source>
</evidence>
<keyword evidence="3" id="KW-0378">Hydrolase</keyword>
<dbReference type="PROSITE" id="PS50144">
    <property type="entry name" value="MATH"/>
    <property type="match status" value="1"/>
</dbReference>
<dbReference type="OrthoDB" id="289038at2759"/>
<dbReference type="FunFam" id="2.60.210.10:FF:000005">
    <property type="entry name" value="Ubiquitin carboxyl-terminal hydrolase 13"/>
    <property type="match status" value="1"/>
</dbReference>
<gene>
    <name evidence="4" type="ORF">HannXRQ_Chr05g0146211</name>
    <name evidence="3" type="ORF">HanXRQr2_Chr05g0215471</name>
</gene>
<dbReference type="CDD" id="cd00121">
    <property type="entry name" value="MATH"/>
    <property type="match status" value="1"/>
</dbReference>
<feature type="domain" description="MATH" evidence="2">
    <location>
        <begin position="16"/>
        <end position="141"/>
    </location>
</feature>
<evidence type="ECO:0000313" key="3">
    <source>
        <dbReference type="EMBL" id="KAF5805952.1"/>
    </source>
</evidence>
<dbReference type="InParanoid" id="A0A251UPQ9"/>
<dbReference type="SMART" id="SM00061">
    <property type="entry name" value="MATH"/>
    <property type="match status" value="1"/>
</dbReference>
<reference evidence="3 5" key="1">
    <citation type="journal article" date="2017" name="Nature">
        <title>The sunflower genome provides insights into oil metabolism, flowering and Asterid evolution.</title>
        <authorList>
            <person name="Badouin H."/>
            <person name="Gouzy J."/>
            <person name="Grassa C.J."/>
            <person name="Murat F."/>
            <person name="Staton S.E."/>
            <person name="Cottret L."/>
            <person name="Lelandais-Briere C."/>
            <person name="Owens G.L."/>
            <person name="Carrere S."/>
            <person name="Mayjonade B."/>
            <person name="Legrand L."/>
            <person name="Gill N."/>
            <person name="Kane N.C."/>
            <person name="Bowers J.E."/>
            <person name="Hubner S."/>
            <person name="Bellec A."/>
            <person name="Berard A."/>
            <person name="Berges H."/>
            <person name="Blanchet N."/>
            <person name="Boniface M.C."/>
            <person name="Brunel D."/>
            <person name="Catrice O."/>
            <person name="Chaidir N."/>
            <person name="Claudel C."/>
            <person name="Donnadieu C."/>
            <person name="Faraut T."/>
            <person name="Fievet G."/>
            <person name="Helmstetter N."/>
            <person name="King M."/>
            <person name="Knapp S.J."/>
            <person name="Lai Z."/>
            <person name="Le Paslier M.C."/>
            <person name="Lippi Y."/>
            <person name="Lorenzon L."/>
            <person name="Mandel J.R."/>
            <person name="Marage G."/>
            <person name="Marchand G."/>
            <person name="Marquand E."/>
            <person name="Bret-Mestries E."/>
            <person name="Morien E."/>
            <person name="Nambeesan S."/>
            <person name="Nguyen T."/>
            <person name="Pegot-Espagnet P."/>
            <person name="Pouilly N."/>
            <person name="Raftis F."/>
            <person name="Sallet E."/>
            <person name="Schiex T."/>
            <person name="Thomas J."/>
            <person name="Vandecasteele C."/>
            <person name="Vares D."/>
            <person name="Vear F."/>
            <person name="Vautrin S."/>
            <person name="Crespi M."/>
            <person name="Mangin B."/>
            <person name="Burke J.M."/>
            <person name="Salse J."/>
            <person name="Munos S."/>
            <person name="Vincourt P."/>
            <person name="Rieseberg L.H."/>
            <person name="Langlade N.B."/>
        </authorList>
    </citation>
    <scope>NUCLEOTIDE SEQUENCE [LARGE SCALE GENOMIC DNA]</scope>
    <source>
        <strain evidence="5">cv. SF193</strain>
        <tissue evidence="3">Leaves</tissue>
    </source>
</reference>